<dbReference type="KEGG" id="tbi:Tbis_0434"/>
<organism evidence="2 3">
    <name type="scientific">Thermobispora bispora (strain ATCC 19993 / DSM 43833 / CBS 139.67 / JCM 10125 / KCTC 9307 / NBRC 14880 / R51)</name>
    <dbReference type="NCBI Taxonomy" id="469371"/>
    <lineage>
        <taxon>Bacteria</taxon>
        <taxon>Bacillati</taxon>
        <taxon>Actinomycetota</taxon>
        <taxon>Actinomycetes</taxon>
        <taxon>Streptosporangiales</taxon>
        <taxon>Streptosporangiaceae</taxon>
        <taxon>Thermobispora</taxon>
    </lineage>
</organism>
<dbReference type="EMBL" id="CP001874">
    <property type="protein sequence ID" value="ADG87162.1"/>
    <property type="molecule type" value="Genomic_DNA"/>
</dbReference>
<name>D6Y4A8_THEBD</name>
<sequence>MGNRMAARGVATGQGNTSARETEPRSIPAGTGGGYCRGAPCYRHRGWEAGAGMALALFTLTSY</sequence>
<dbReference type="AlphaFoldDB" id="D6Y4A8"/>
<evidence type="ECO:0000256" key="1">
    <source>
        <dbReference type="SAM" id="MobiDB-lite"/>
    </source>
</evidence>
<protein>
    <submittedName>
        <fullName evidence="2">Uncharacterized protein</fullName>
    </submittedName>
</protein>
<reference evidence="2 3" key="1">
    <citation type="submission" date="2010-01" db="EMBL/GenBank/DDBJ databases">
        <title>The complete genome of Thermobispora bispora DSM 43833.</title>
        <authorList>
            <consortium name="US DOE Joint Genome Institute (JGI-PGF)"/>
            <person name="Lucas S."/>
            <person name="Copeland A."/>
            <person name="Lapidus A."/>
            <person name="Glavina del Rio T."/>
            <person name="Dalin E."/>
            <person name="Tice H."/>
            <person name="Bruce D."/>
            <person name="Goodwin L."/>
            <person name="Pitluck S."/>
            <person name="Kyrpides N."/>
            <person name="Mavromatis K."/>
            <person name="Ivanova N."/>
            <person name="Mikhailova N."/>
            <person name="Chertkov O."/>
            <person name="Brettin T."/>
            <person name="Detter J.C."/>
            <person name="Han C."/>
            <person name="Larimer F."/>
            <person name="Land M."/>
            <person name="Hauser L."/>
            <person name="Markowitz V."/>
            <person name="Cheng J.-F."/>
            <person name="Hugenholtz P."/>
            <person name="Woyke T."/>
            <person name="Wu D."/>
            <person name="Jando M."/>
            <person name="Schneider S."/>
            <person name="Klenk H.-P."/>
            <person name="Eisen J.A."/>
        </authorList>
    </citation>
    <scope>NUCLEOTIDE SEQUENCE [LARGE SCALE GENOMIC DNA]</scope>
    <source>
        <strain evidence="3">ATCC 19993 / DSM 43833 / CBS 139.67 / JCM 10125 / KCTC 9307 / NBRC 14880 / R51</strain>
    </source>
</reference>
<dbReference type="HOGENOM" id="CLU_2884451_0_0_11"/>
<evidence type="ECO:0000313" key="3">
    <source>
        <dbReference type="Proteomes" id="UP000006640"/>
    </source>
</evidence>
<feature type="region of interest" description="Disordered" evidence="1">
    <location>
        <begin position="1"/>
        <end position="30"/>
    </location>
</feature>
<evidence type="ECO:0000313" key="2">
    <source>
        <dbReference type="EMBL" id="ADG87162.1"/>
    </source>
</evidence>
<gene>
    <name evidence="2" type="ordered locus">Tbis_0434</name>
</gene>
<accession>D6Y4A8</accession>
<proteinExistence type="predicted"/>
<keyword evidence="3" id="KW-1185">Reference proteome</keyword>
<dbReference type="Proteomes" id="UP000006640">
    <property type="component" value="Chromosome"/>
</dbReference>